<comment type="caution">
    <text evidence="1">The sequence shown here is derived from an EMBL/GenBank/DDBJ whole genome shotgun (WGS) entry which is preliminary data.</text>
</comment>
<sequence length="362" mass="39383">MSRYKVPVSGIGRLSIAETAPSPTSGMPVATRASTRRTRDQIGRQASSGAAQTPVTTTAGPSRSGASPTARRSGRQQPKQRAAATTVPEDDDDDDDNDDDDDESESSDSAEEDEGQSFADKKLQTLTEIFSTYTDGYLTPSEFRELSGGGNGRDNNVLPSDRRLRYLASLAISAITNNAALSTYRGAAPQDICIERLVERMGLRLTRIFAALSENIQQSTRGSNVPETIDACRKLFNAIGGLLTEYRGKLTADQQRRLGTILFHVLKTICQQDSDLYASSSAARPAYASESTSMTPYRRFLSRQGKPVAFIEVLGRLPDALLRERSQELYELITQIQGDEPGSPVFNALWGVYVRAIGAQAQ</sequence>
<organism evidence="1 2">
    <name type="scientific">Vermiconidia calcicola</name>
    <dbReference type="NCBI Taxonomy" id="1690605"/>
    <lineage>
        <taxon>Eukaryota</taxon>
        <taxon>Fungi</taxon>
        <taxon>Dikarya</taxon>
        <taxon>Ascomycota</taxon>
        <taxon>Pezizomycotina</taxon>
        <taxon>Dothideomycetes</taxon>
        <taxon>Dothideomycetidae</taxon>
        <taxon>Mycosphaerellales</taxon>
        <taxon>Extremaceae</taxon>
        <taxon>Vermiconidia</taxon>
    </lineage>
</organism>
<proteinExistence type="predicted"/>
<dbReference type="Proteomes" id="UP001281147">
    <property type="component" value="Unassembled WGS sequence"/>
</dbReference>
<gene>
    <name evidence="1" type="ORF">LTR37_014954</name>
</gene>
<keyword evidence="2" id="KW-1185">Reference proteome</keyword>
<protein>
    <submittedName>
        <fullName evidence="1">Uncharacterized protein</fullName>
    </submittedName>
</protein>
<name>A0ACC3MS26_9PEZI</name>
<accession>A0ACC3MS26</accession>
<evidence type="ECO:0000313" key="1">
    <source>
        <dbReference type="EMBL" id="KAK3702380.1"/>
    </source>
</evidence>
<dbReference type="EMBL" id="JAUTXU010000162">
    <property type="protein sequence ID" value="KAK3702380.1"/>
    <property type="molecule type" value="Genomic_DNA"/>
</dbReference>
<evidence type="ECO:0000313" key="2">
    <source>
        <dbReference type="Proteomes" id="UP001281147"/>
    </source>
</evidence>
<reference evidence="1" key="1">
    <citation type="submission" date="2023-07" db="EMBL/GenBank/DDBJ databases">
        <title>Black Yeasts Isolated from many extreme environments.</title>
        <authorList>
            <person name="Coleine C."/>
            <person name="Stajich J.E."/>
            <person name="Selbmann L."/>
        </authorList>
    </citation>
    <scope>NUCLEOTIDE SEQUENCE</scope>
    <source>
        <strain evidence="1">CCFEE 5714</strain>
    </source>
</reference>